<proteinExistence type="predicted"/>
<evidence type="ECO:0000313" key="1">
    <source>
        <dbReference type="EMBL" id="EKY00792.1"/>
    </source>
</evidence>
<gene>
    <name evidence="1" type="ORF">HMPREF9151_01179</name>
</gene>
<dbReference type="Proteomes" id="UP000010433">
    <property type="component" value="Unassembled WGS sequence"/>
</dbReference>
<protein>
    <submittedName>
        <fullName evidence="1">Uncharacterized protein</fullName>
    </submittedName>
</protein>
<reference evidence="1 2" key="1">
    <citation type="submission" date="2012-05" db="EMBL/GenBank/DDBJ databases">
        <authorList>
            <person name="Weinstock G."/>
            <person name="Sodergren E."/>
            <person name="Lobos E.A."/>
            <person name="Fulton L."/>
            <person name="Fulton R."/>
            <person name="Courtney L."/>
            <person name="Fronick C."/>
            <person name="O'Laughlin M."/>
            <person name="Godfrey J."/>
            <person name="Wilson R.M."/>
            <person name="Miner T."/>
            <person name="Farmer C."/>
            <person name="Delehaunty K."/>
            <person name="Cordes M."/>
            <person name="Minx P."/>
            <person name="Tomlinson C."/>
            <person name="Chen J."/>
            <person name="Wollam A."/>
            <person name="Pepin K.H."/>
            <person name="Bhonagiri V."/>
            <person name="Zhang X."/>
            <person name="Suruliraj S."/>
            <person name="Warren W."/>
            <person name="Mitreva M."/>
            <person name="Mardis E.R."/>
            <person name="Wilson R.K."/>
        </authorList>
    </citation>
    <scope>NUCLEOTIDE SEQUENCE [LARGE SCALE GENOMIC DNA]</scope>
    <source>
        <strain evidence="1 2">F0055</strain>
    </source>
</reference>
<name>L1NC78_9BACT</name>
<evidence type="ECO:0000313" key="2">
    <source>
        <dbReference type="Proteomes" id="UP000010433"/>
    </source>
</evidence>
<keyword evidence="2" id="KW-1185">Reference proteome</keyword>
<organism evidence="1 2">
    <name type="scientific">Hoylesella saccharolytica F0055</name>
    <dbReference type="NCBI Taxonomy" id="1127699"/>
    <lineage>
        <taxon>Bacteria</taxon>
        <taxon>Pseudomonadati</taxon>
        <taxon>Bacteroidota</taxon>
        <taxon>Bacteroidia</taxon>
        <taxon>Bacteroidales</taxon>
        <taxon>Prevotellaceae</taxon>
        <taxon>Hoylesella</taxon>
    </lineage>
</organism>
<dbReference type="EMBL" id="AMEP01000082">
    <property type="protein sequence ID" value="EKY00792.1"/>
    <property type="molecule type" value="Genomic_DNA"/>
</dbReference>
<dbReference type="PATRIC" id="fig|1127699.3.peg.1090"/>
<sequence length="39" mass="4626">MLLHILIALGVKPYAKITKKAHNQRLSPLFWAERRRKAR</sequence>
<dbReference type="AlphaFoldDB" id="L1NC78"/>
<comment type="caution">
    <text evidence="1">The sequence shown here is derived from an EMBL/GenBank/DDBJ whole genome shotgun (WGS) entry which is preliminary data.</text>
</comment>
<accession>L1NC78</accession>
<dbReference type="HOGENOM" id="CLU_3314865_0_0_10"/>